<evidence type="ECO:0000313" key="2">
    <source>
        <dbReference type="EMBL" id="KAH7985390.1"/>
    </source>
</evidence>
<evidence type="ECO:0000256" key="1">
    <source>
        <dbReference type="SAM" id="MobiDB-lite"/>
    </source>
</evidence>
<evidence type="ECO:0000313" key="3">
    <source>
        <dbReference type="EMBL" id="KAH7986553.1"/>
    </source>
</evidence>
<reference evidence="3" key="2">
    <citation type="submission" date="2021-09" db="EMBL/GenBank/DDBJ databases">
        <authorList>
            <person name="Jia N."/>
            <person name="Wang J."/>
            <person name="Shi W."/>
            <person name="Du L."/>
            <person name="Sun Y."/>
            <person name="Zhan W."/>
            <person name="Jiang J."/>
            <person name="Wang Q."/>
            <person name="Zhang B."/>
            <person name="Ji P."/>
            <person name="Sakyi L.B."/>
            <person name="Cui X."/>
            <person name="Yuan T."/>
            <person name="Jiang B."/>
            <person name="Yang W."/>
            <person name="Lam T.T.-Y."/>
            <person name="Chang Q."/>
            <person name="Ding S."/>
            <person name="Wang X."/>
            <person name="Zhu J."/>
            <person name="Ruan X."/>
            <person name="Zhao L."/>
            <person name="Wei J."/>
            <person name="Que T."/>
            <person name="Du C."/>
            <person name="Cheng J."/>
            <person name="Dai P."/>
            <person name="Han X."/>
            <person name="Huang E."/>
            <person name="Gao Y."/>
            <person name="Liu J."/>
            <person name="Shao H."/>
            <person name="Ye R."/>
            <person name="Li L."/>
            <person name="Wei W."/>
            <person name="Wang X."/>
            <person name="Wang C."/>
            <person name="Huo Q."/>
            <person name="Li W."/>
            <person name="Guo W."/>
            <person name="Chen H."/>
            <person name="Chen S."/>
            <person name="Zhou L."/>
            <person name="Zhou L."/>
            <person name="Ni X."/>
            <person name="Tian J."/>
            <person name="Zhou Y."/>
            <person name="Sheng Y."/>
            <person name="Liu T."/>
            <person name="Pan Y."/>
            <person name="Xia L."/>
            <person name="Li J."/>
            <person name="Zhao F."/>
            <person name="Cao W."/>
        </authorList>
    </citation>
    <scope>NUCLEOTIDE SEQUENCE</scope>
    <source>
        <strain evidence="3">Rsan-2018</strain>
        <tissue evidence="3">Larvae</tissue>
    </source>
</reference>
<keyword evidence="4" id="KW-1185">Reference proteome</keyword>
<evidence type="ECO:0000313" key="4">
    <source>
        <dbReference type="Proteomes" id="UP000821837"/>
    </source>
</evidence>
<protein>
    <submittedName>
        <fullName evidence="3">Uncharacterized protein</fullName>
    </submittedName>
</protein>
<gene>
    <name evidence="3" type="ORF">HPB52_024872</name>
    <name evidence="2" type="ORF">HPB52_025665</name>
</gene>
<organism evidence="3 4">
    <name type="scientific">Rhipicephalus sanguineus</name>
    <name type="common">Brown dog tick</name>
    <name type="synonym">Ixodes sanguineus</name>
    <dbReference type="NCBI Taxonomy" id="34632"/>
    <lineage>
        <taxon>Eukaryota</taxon>
        <taxon>Metazoa</taxon>
        <taxon>Ecdysozoa</taxon>
        <taxon>Arthropoda</taxon>
        <taxon>Chelicerata</taxon>
        <taxon>Arachnida</taxon>
        <taxon>Acari</taxon>
        <taxon>Parasitiformes</taxon>
        <taxon>Ixodida</taxon>
        <taxon>Ixodoidea</taxon>
        <taxon>Ixodidae</taxon>
        <taxon>Rhipicephalinae</taxon>
        <taxon>Rhipicephalus</taxon>
        <taxon>Rhipicephalus</taxon>
    </lineage>
</organism>
<proteinExistence type="predicted"/>
<feature type="compositionally biased region" description="Basic and acidic residues" evidence="1">
    <location>
        <begin position="18"/>
        <end position="27"/>
    </location>
</feature>
<accession>A0A9D4YRS8</accession>
<comment type="caution">
    <text evidence="3">The sequence shown here is derived from an EMBL/GenBank/DDBJ whole genome shotgun (WGS) entry which is preliminary data.</text>
</comment>
<dbReference type="Proteomes" id="UP000821837">
    <property type="component" value="Unassembled WGS sequence"/>
</dbReference>
<name>A0A9D4YRS8_RHISA</name>
<dbReference type="EMBL" id="JABSTV010000374">
    <property type="protein sequence ID" value="KAH7986553.1"/>
    <property type="molecule type" value="Genomic_DNA"/>
</dbReference>
<feature type="compositionally biased region" description="Polar residues" evidence="1">
    <location>
        <begin position="31"/>
        <end position="45"/>
    </location>
</feature>
<reference evidence="3" key="1">
    <citation type="journal article" date="2020" name="Cell">
        <title>Large-Scale Comparative Analyses of Tick Genomes Elucidate Their Genetic Diversity and Vector Capacities.</title>
        <authorList>
            <consortium name="Tick Genome and Microbiome Consortium (TIGMIC)"/>
            <person name="Jia N."/>
            <person name="Wang J."/>
            <person name="Shi W."/>
            <person name="Du L."/>
            <person name="Sun Y."/>
            <person name="Zhan W."/>
            <person name="Jiang J.F."/>
            <person name="Wang Q."/>
            <person name="Zhang B."/>
            <person name="Ji P."/>
            <person name="Bell-Sakyi L."/>
            <person name="Cui X.M."/>
            <person name="Yuan T.T."/>
            <person name="Jiang B.G."/>
            <person name="Yang W.F."/>
            <person name="Lam T.T."/>
            <person name="Chang Q.C."/>
            <person name="Ding S.J."/>
            <person name="Wang X.J."/>
            <person name="Zhu J.G."/>
            <person name="Ruan X.D."/>
            <person name="Zhao L."/>
            <person name="Wei J.T."/>
            <person name="Ye R.Z."/>
            <person name="Que T.C."/>
            <person name="Du C.H."/>
            <person name="Zhou Y.H."/>
            <person name="Cheng J.X."/>
            <person name="Dai P.F."/>
            <person name="Guo W.B."/>
            <person name="Han X.H."/>
            <person name="Huang E.J."/>
            <person name="Li L.F."/>
            <person name="Wei W."/>
            <person name="Gao Y.C."/>
            <person name="Liu J.Z."/>
            <person name="Shao H.Z."/>
            <person name="Wang X."/>
            <person name="Wang C.C."/>
            <person name="Yang T.C."/>
            <person name="Huo Q.B."/>
            <person name="Li W."/>
            <person name="Chen H.Y."/>
            <person name="Chen S.E."/>
            <person name="Zhou L.G."/>
            <person name="Ni X.B."/>
            <person name="Tian J.H."/>
            <person name="Sheng Y."/>
            <person name="Liu T."/>
            <person name="Pan Y.S."/>
            <person name="Xia L.Y."/>
            <person name="Li J."/>
            <person name="Zhao F."/>
            <person name="Cao W.C."/>
        </authorList>
    </citation>
    <scope>NUCLEOTIDE SEQUENCE</scope>
    <source>
        <strain evidence="3">Rsan-2018</strain>
    </source>
</reference>
<feature type="region of interest" description="Disordered" evidence="1">
    <location>
        <begin position="1"/>
        <end position="50"/>
    </location>
</feature>
<dbReference type="AlphaFoldDB" id="A0A9D4YRS8"/>
<dbReference type="EMBL" id="JABSTV010000950">
    <property type="protein sequence ID" value="KAH7985390.1"/>
    <property type="molecule type" value="Genomic_DNA"/>
</dbReference>
<sequence>MEISPNPFHTHPGYKPTHQRETEEHRGATWGPNSHNITAPTSAALQHQADVRRDCQGSNFQLTYGHKS</sequence>